<gene>
    <name evidence="1" type="ORF">METZ01_LOCUS37150</name>
</gene>
<dbReference type="EMBL" id="UINC01001589">
    <property type="protein sequence ID" value="SUZ84296.1"/>
    <property type="molecule type" value="Genomic_DNA"/>
</dbReference>
<dbReference type="AlphaFoldDB" id="A0A381QXY4"/>
<name>A0A381QXY4_9ZZZZ</name>
<reference evidence="1" key="1">
    <citation type="submission" date="2018-05" db="EMBL/GenBank/DDBJ databases">
        <authorList>
            <person name="Lanie J.A."/>
            <person name="Ng W.-L."/>
            <person name="Kazmierczak K.M."/>
            <person name="Andrzejewski T.M."/>
            <person name="Davidsen T.M."/>
            <person name="Wayne K.J."/>
            <person name="Tettelin H."/>
            <person name="Glass J.I."/>
            <person name="Rusch D."/>
            <person name="Podicherti R."/>
            <person name="Tsui H.-C.T."/>
            <person name="Winkler M.E."/>
        </authorList>
    </citation>
    <scope>NUCLEOTIDE SEQUENCE</scope>
</reference>
<proteinExistence type="predicted"/>
<sequence length="773" mass="88124">MKSPRIDAQFYSYLLLTILLIPYNTLFSQADPVSGFTPRLLTRAKLWETFRNNGLQGGGNTPRYQSHDQTTLEYPGNAGRAQDFMAYWLDIEAVLSEAPNILDVSRVCNPQNARGVGLWFLGIADGEDTLVSYSGPRDVTNDVSAKRYPIANEIEASLGDSTGDNIERSNYSPYHTDITGNEPIEIHNYRYGDYIPYDNFPEEIILAQWENKLGLLVTRKAYAYSYQNFDDFIIQEIIFENTGSKILTDTFISFLNSFSVSSGGHQWARGNGMSWSDWRVNRESAQDDWFYYTQAPNYIADNPESTDEYNDLVFCYQRDDDWIGTSYDDTGQPFASNFAQLSNYNEFQGQIEGQLMGYQYIGFGPLDVNPPYVNDPNENYVSPGSLDQPYNFKWWKNGDSNQEDYEEPTYRRQTDAEMYRMIIGSSDNDNTENPDSSMLVTHSLAFGPYSLNPGEKGKIVIAFVAGSGADWNNEDELTWSMKPESKDQLKDGEHSIIKNFKQAQFAYDMGFDLPDPPPDVKINFKNNSLGQMVISWDDQADDALDPDYEGSEAKDVEGYRVYRAWPPSFDWHYGPWAQVADIVLKDENYYDSTTGKYTFIDTESYAGYNYYYNVRTYDSGHDSWVDMFGVDHGSIPSLESGYVAPEQKNMIAVTPFQPSAQIYDQMKGTIRVVPNPYRLDFRDPLHMYPDVADPYKIRFINLPKHCMIRIYSTSGDLVYETEHQKASSAESAWRQSTITFSGRIVSGIYFWVVESLDPQSSGTIQKGTLAVVK</sequence>
<accession>A0A381QXY4</accession>
<dbReference type="Gene3D" id="2.60.40.10">
    <property type="entry name" value="Immunoglobulins"/>
    <property type="match status" value="1"/>
</dbReference>
<protein>
    <submittedName>
        <fullName evidence="1">Uncharacterized protein</fullName>
    </submittedName>
</protein>
<organism evidence="1">
    <name type="scientific">marine metagenome</name>
    <dbReference type="NCBI Taxonomy" id="408172"/>
    <lineage>
        <taxon>unclassified sequences</taxon>
        <taxon>metagenomes</taxon>
        <taxon>ecological metagenomes</taxon>
    </lineage>
</organism>
<evidence type="ECO:0000313" key="1">
    <source>
        <dbReference type="EMBL" id="SUZ84296.1"/>
    </source>
</evidence>
<dbReference type="InterPro" id="IPR013783">
    <property type="entry name" value="Ig-like_fold"/>
</dbReference>